<evidence type="ECO:0000313" key="3">
    <source>
        <dbReference type="Proteomes" id="UP000678895"/>
    </source>
</evidence>
<feature type="transmembrane region" description="Helical" evidence="1">
    <location>
        <begin position="86"/>
        <end position="110"/>
    </location>
</feature>
<dbReference type="RefSeq" id="WP_301627534.1">
    <property type="nucleotide sequence ID" value="NZ_BORS01000008.1"/>
</dbReference>
<dbReference type="Proteomes" id="UP000678895">
    <property type="component" value="Unassembled WGS sequence"/>
</dbReference>
<dbReference type="AlphaFoldDB" id="A0A919Y5K5"/>
<dbReference type="EMBL" id="BORS01000008">
    <property type="protein sequence ID" value="GIO42795.1"/>
    <property type="molecule type" value="Genomic_DNA"/>
</dbReference>
<feature type="transmembrane region" description="Helical" evidence="1">
    <location>
        <begin position="53"/>
        <end position="74"/>
    </location>
</feature>
<feature type="transmembrane region" description="Helical" evidence="1">
    <location>
        <begin position="146"/>
        <end position="167"/>
    </location>
</feature>
<dbReference type="PANTHER" id="PTHR40042:SF1">
    <property type="entry name" value="DUF1405 DOMAIN-CONTAINING PROTEIN"/>
    <property type="match status" value="1"/>
</dbReference>
<feature type="transmembrane region" description="Helical" evidence="1">
    <location>
        <begin position="122"/>
        <end position="139"/>
    </location>
</feature>
<dbReference type="Pfam" id="PF07187">
    <property type="entry name" value="DUF1405"/>
    <property type="match status" value="1"/>
</dbReference>
<reference evidence="2" key="1">
    <citation type="submission" date="2021-03" db="EMBL/GenBank/DDBJ databases">
        <title>Antimicrobial resistance genes in bacteria isolated from Japanese honey, and their potential for conferring macrolide and lincosamide resistance in the American foulbrood pathogen Paenibacillus larvae.</title>
        <authorList>
            <person name="Okamoto M."/>
            <person name="Kumagai M."/>
            <person name="Kanamori H."/>
            <person name="Takamatsu D."/>
        </authorList>
    </citation>
    <scope>NUCLEOTIDE SEQUENCE</scope>
    <source>
        <strain evidence="2">J41TS4</strain>
    </source>
</reference>
<keyword evidence="1" id="KW-0472">Membrane</keyword>
<keyword evidence="1" id="KW-0812">Transmembrane</keyword>
<sequence length="218" mass="24642">MKLSFFWSRSFLASRPILWTLFVCNLLGTIYGYVWYESQLRYTWDNHPMWQLIFVPDSPTASLFFTISLLFLLLPDLLGRFRFLRGLIEGLAVVTSVKYGIWAVSMIFAGAAMGDSLVWQDWMLVASHLAMAVEALLFVRLFSLRSVMLVIAGAWTLLNDTVDYGFGVYPWLPRPLWDYVPVVAVFTVLLTLASIGAGWLALKYGRGNGAPEPQPESV</sequence>
<comment type="caution">
    <text evidence="2">The sequence shown here is derived from an EMBL/GenBank/DDBJ whole genome shotgun (WGS) entry which is preliminary data.</text>
</comment>
<gene>
    <name evidence="2" type="primary">ypjA</name>
    <name evidence="2" type="ORF">J41TS4_25530</name>
</gene>
<accession>A0A919Y5K5</accession>
<protein>
    <recommendedName>
        <fullName evidence="4">DUF1405 domain-containing protein</fullName>
    </recommendedName>
</protein>
<evidence type="ECO:0000256" key="1">
    <source>
        <dbReference type="SAM" id="Phobius"/>
    </source>
</evidence>
<organism evidence="2 3">
    <name type="scientific">Paenibacillus apis</name>
    <dbReference type="NCBI Taxonomy" id="1792174"/>
    <lineage>
        <taxon>Bacteria</taxon>
        <taxon>Bacillati</taxon>
        <taxon>Bacillota</taxon>
        <taxon>Bacilli</taxon>
        <taxon>Bacillales</taxon>
        <taxon>Paenibacillaceae</taxon>
        <taxon>Paenibacillus</taxon>
    </lineage>
</organism>
<name>A0A919Y5K5_9BACL</name>
<keyword evidence="1" id="KW-1133">Transmembrane helix</keyword>
<dbReference type="PANTHER" id="PTHR40042">
    <property type="entry name" value="HYPOTHETICAL MEMBRANE SPANNING PROTEIN"/>
    <property type="match status" value="1"/>
</dbReference>
<evidence type="ECO:0000313" key="2">
    <source>
        <dbReference type="EMBL" id="GIO42795.1"/>
    </source>
</evidence>
<feature type="transmembrane region" description="Helical" evidence="1">
    <location>
        <begin position="12"/>
        <end position="33"/>
    </location>
</feature>
<keyword evidence="3" id="KW-1185">Reference proteome</keyword>
<dbReference type="InterPro" id="IPR009845">
    <property type="entry name" value="DUF1405"/>
</dbReference>
<proteinExistence type="predicted"/>
<evidence type="ECO:0008006" key="4">
    <source>
        <dbReference type="Google" id="ProtNLM"/>
    </source>
</evidence>
<feature type="transmembrane region" description="Helical" evidence="1">
    <location>
        <begin position="179"/>
        <end position="202"/>
    </location>
</feature>